<accession>A0ABP8XR24</accession>
<evidence type="ECO:0000313" key="1">
    <source>
        <dbReference type="EMBL" id="GAA4713322.1"/>
    </source>
</evidence>
<dbReference type="GO" id="GO:0016787">
    <property type="term" value="F:hydrolase activity"/>
    <property type="evidence" value="ECO:0007669"/>
    <property type="project" value="UniProtKB-KW"/>
</dbReference>
<keyword evidence="1" id="KW-0378">Hydrolase</keyword>
<organism evidence="1 2">
    <name type="scientific">Pedococcus ginsenosidimutans</name>
    <dbReference type="NCBI Taxonomy" id="490570"/>
    <lineage>
        <taxon>Bacteria</taxon>
        <taxon>Bacillati</taxon>
        <taxon>Actinomycetota</taxon>
        <taxon>Actinomycetes</taxon>
        <taxon>Micrococcales</taxon>
        <taxon>Intrasporangiaceae</taxon>
        <taxon>Pedococcus</taxon>
    </lineage>
</organism>
<dbReference type="Pfam" id="PF08282">
    <property type="entry name" value="Hydrolase_3"/>
    <property type="match status" value="2"/>
</dbReference>
<dbReference type="PANTHER" id="PTHR10000:SF8">
    <property type="entry name" value="HAD SUPERFAMILY HYDROLASE-LIKE, TYPE 3"/>
    <property type="match status" value="1"/>
</dbReference>
<dbReference type="Gene3D" id="3.30.1240.10">
    <property type="match status" value="1"/>
</dbReference>
<dbReference type="EMBL" id="BAABLO010000001">
    <property type="protein sequence ID" value="GAA4713322.1"/>
    <property type="molecule type" value="Genomic_DNA"/>
</dbReference>
<protein>
    <submittedName>
        <fullName evidence="1">HAD family hydrolase</fullName>
    </submittedName>
</protein>
<dbReference type="SUPFAM" id="SSF56784">
    <property type="entry name" value="HAD-like"/>
    <property type="match status" value="1"/>
</dbReference>
<dbReference type="PROSITE" id="PS01229">
    <property type="entry name" value="COF_2"/>
    <property type="match status" value="1"/>
</dbReference>
<evidence type="ECO:0000313" key="2">
    <source>
        <dbReference type="Proteomes" id="UP001500556"/>
    </source>
</evidence>
<reference evidence="2" key="1">
    <citation type="journal article" date="2019" name="Int. J. Syst. Evol. Microbiol.">
        <title>The Global Catalogue of Microorganisms (GCM) 10K type strain sequencing project: providing services to taxonomists for standard genome sequencing and annotation.</title>
        <authorList>
            <consortium name="The Broad Institute Genomics Platform"/>
            <consortium name="The Broad Institute Genome Sequencing Center for Infectious Disease"/>
            <person name="Wu L."/>
            <person name="Ma J."/>
        </authorList>
    </citation>
    <scope>NUCLEOTIDE SEQUENCE [LARGE SCALE GENOMIC DNA]</scope>
    <source>
        <strain evidence="2">JCM 18961</strain>
    </source>
</reference>
<name>A0ABP8XR24_9MICO</name>
<dbReference type="PANTHER" id="PTHR10000">
    <property type="entry name" value="PHOSPHOSERINE PHOSPHATASE"/>
    <property type="match status" value="1"/>
</dbReference>
<dbReference type="InterPro" id="IPR036412">
    <property type="entry name" value="HAD-like_sf"/>
</dbReference>
<keyword evidence="2" id="KW-1185">Reference proteome</keyword>
<comment type="caution">
    <text evidence="1">The sequence shown here is derived from an EMBL/GenBank/DDBJ whole genome shotgun (WGS) entry which is preliminary data.</text>
</comment>
<dbReference type="InterPro" id="IPR023214">
    <property type="entry name" value="HAD_sf"/>
</dbReference>
<dbReference type="Gene3D" id="3.40.50.1000">
    <property type="entry name" value="HAD superfamily/HAD-like"/>
    <property type="match status" value="1"/>
</dbReference>
<proteinExistence type="predicted"/>
<sequence length="264" mass="28295">MARPHLVALDVDGTTINHAGELSLDVRAAVRAVVDAGHHVIIATGRSIPATTFILEELGISTGYAVCSNGAVTLELDPAEDKGFRVVEAVTFDPAPALNLLRDEWPDAVIAVEDLGVGFKLSAPFPDGELQGELRVVPWEELVAEPVTRVTFRSPTGTAQDFLELTERIGLHGVNYAVGFSAWLDLNPEGVSKGSALEILRRRLDVDPRHTVAVGDQRNDLEMLQWAARGVAMGNAPDEVKAVADEVTLDVDEDGLVPVLLSLL</sequence>
<dbReference type="Proteomes" id="UP001500556">
    <property type="component" value="Unassembled WGS sequence"/>
</dbReference>
<gene>
    <name evidence="1" type="ORF">GCM10025782_06910</name>
</gene>
<dbReference type="RefSeq" id="WP_345501199.1">
    <property type="nucleotide sequence ID" value="NZ_BAABLO010000001.1"/>
</dbReference>